<dbReference type="VEuPathDB" id="FungiDB:ATCC64974_90900"/>
<dbReference type="InterPro" id="IPR036568">
    <property type="entry name" value="GGCT-like_sf"/>
</dbReference>
<dbReference type="OrthoDB" id="3262926at2759"/>
<dbReference type="VEuPathDB" id="FungiDB:M747DRAFT_349860"/>
<organism evidence="3 4">
    <name type="scientific">Aspergillus niger</name>
    <dbReference type="NCBI Taxonomy" id="5061"/>
    <lineage>
        <taxon>Eukaryota</taxon>
        <taxon>Fungi</taxon>
        <taxon>Dikarya</taxon>
        <taxon>Ascomycota</taxon>
        <taxon>Pezizomycotina</taxon>
        <taxon>Eurotiomycetes</taxon>
        <taxon>Eurotiomycetidae</taxon>
        <taxon>Eurotiales</taxon>
        <taxon>Aspergillaceae</taxon>
        <taxon>Aspergillus</taxon>
        <taxon>Aspergillus subgen. Circumdati</taxon>
    </lineage>
</organism>
<gene>
    <name evidence="3" type="ORF">ABL_05003</name>
</gene>
<feature type="domain" description="HNH nuclease" evidence="2">
    <location>
        <begin position="420"/>
        <end position="500"/>
    </location>
</feature>
<dbReference type="Proteomes" id="UP000068243">
    <property type="component" value="Unassembled WGS sequence"/>
</dbReference>
<comment type="caution">
    <text evidence="3">The sequence shown here is derived from an EMBL/GenBank/DDBJ whole genome shotgun (WGS) entry which is preliminary data.</text>
</comment>
<dbReference type="Pfam" id="PF13391">
    <property type="entry name" value="HNH_2"/>
    <property type="match status" value="1"/>
</dbReference>
<dbReference type="CDD" id="cd06661">
    <property type="entry name" value="GGCT_like"/>
    <property type="match status" value="1"/>
</dbReference>
<evidence type="ECO:0000256" key="1">
    <source>
        <dbReference type="SAM" id="MobiDB-lite"/>
    </source>
</evidence>
<dbReference type="AlphaFoldDB" id="A0A100IJE6"/>
<feature type="region of interest" description="Disordered" evidence="1">
    <location>
        <begin position="367"/>
        <end position="402"/>
    </location>
</feature>
<dbReference type="EMBL" id="BCMY01000007">
    <property type="protein sequence ID" value="GAQ42342.1"/>
    <property type="molecule type" value="Genomic_DNA"/>
</dbReference>
<sequence length="627" mass="69834">MNLLAKLEILAVTANKEDNGIILETASTNQYYKQATQPPTTLTPKDKNSTFLVKLEGPLSTPSQVQELSKSTTTPILKQGVGKISTANFCLITGAMKLNIVSALAGGTFSATFVRINISPKDLSAHSIAPTLGSDIDPTLPQNRATDADEVFLPKQGEYPVWYFFYGDLAVPEVLAERLGLDESPMYRKAVIKGGILRTWGRGKFKALVDGDASARVEGWAYEVGSEENEEILRYYETDCYEVVRCDIYCLVTLEGHLTFDQAETATMASADNSNRRKAAIPSPAGELREPKRHGLIAQLVCAAKLTKLDSITWACLWFADLSKLESLVSSCGWNLPHGFMVHRNLSKSEDKTQVIDAWAVSRPKEELEKAYEDEESDTEGPPIKKRRLTLNTEESPSSAEEAATHLANRLCTERDNATCVVTGCLDPVEIAHILPNGLGRMDSQVLQNFWFPLHRFWSQERVMAWMNQAAGPEATEACSNLLCMTDMAHKLWKKARFALKPLSLSEDRRSLEVQFYWLPVYNYRSRIPATEVPSRMSRKLSGTTVDGKETMLFNMATDKKLCSGDILTFKTNDPNSHPLPSMDLLDMQWVLNRVLALSGATYATDEELYPDFSSNEGSFWDSEEGF</sequence>
<evidence type="ECO:0000313" key="3">
    <source>
        <dbReference type="EMBL" id="GAQ42342.1"/>
    </source>
</evidence>
<reference evidence="4" key="1">
    <citation type="journal article" date="2016" name="Genome Announc.">
        <title>Draft genome sequence of Aspergillus niger strain An76.</title>
        <authorList>
            <person name="Gong W."/>
            <person name="Cheng Z."/>
            <person name="Zhang H."/>
            <person name="Liu L."/>
            <person name="Gao P."/>
            <person name="Wang L."/>
        </authorList>
    </citation>
    <scope>NUCLEOTIDE SEQUENCE [LARGE SCALE GENOMIC DNA]</scope>
    <source>
        <strain evidence="4">An76</strain>
    </source>
</reference>
<evidence type="ECO:0000313" key="4">
    <source>
        <dbReference type="Proteomes" id="UP000068243"/>
    </source>
</evidence>
<dbReference type="SUPFAM" id="SSF110857">
    <property type="entry name" value="Gamma-glutamyl cyclotransferase-like"/>
    <property type="match status" value="1"/>
</dbReference>
<protein>
    <submittedName>
        <fullName evidence="3">Similar to An11g04970</fullName>
    </submittedName>
</protein>
<dbReference type="InterPro" id="IPR013024">
    <property type="entry name" value="GGCT-like"/>
</dbReference>
<dbReference type="Gene3D" id="3.10.490.10">
    <property type="entry name" value="Gamma-glutamyl cyclotransferase-like"/>
    <property type="match status" value="1"/>
</dbReference>
<name>A0A100IJE6_ASPNG</name>
<evidence type="ECO:0000259" key="2">
    <source>
        <dbReference type="Pfam" id="PF13391"/>
    </source>
</evidence>
<accession>A0A100IJE6</accession>
<dbReference type="VEuPathDB" id="FungiDB:An11g04970"/>
<dbReference type="InterPro" id="IPR003615">
    <property type="entry name" value="HNH_nuc"/>
</dbReference>
<dbReference type="VEuPathDB" id="FungiDB:ASPNIDRAFT2_1139025"/>
<proteinExistence type="predicted"/>